<dbReference type="Gene3D" id="1.20.140.160">
    <property type="match status" value="1"/>
</dbReference>
<dbReference type="AlphaFoldDB" id="A0A967ATI4"/>
<dbReference type="SUPFAM" id="SSF88659">
    <property type="entry name" value="Sigma3 and sigma4 domains of RNA polymerase sigma factors"/>
    <property type="match status" value="1"/>
</dbReference>
<dbReference type="RefSeq" id="WP_152574228.1">
    <property type="nucleotide sequence ID" value="NZ_VIKU02000002.1"/>
</dbReference>
<proteinExistence type="predicted"/>
<sequence length="230" mass="26960">MPTKELFKHKQENDFQQFYKKLETFVPELKQFMTGSLKAAEQQGMLDRGFYDADEMLDEVYLEVFNDFSSETDIVKLRRSLFQKALKKIEGKEAEEIPDEVNTHAMLKGELKLLNEDFTTDGDGDPILYDELDDISYRQKQGWSSKIYLDDLLEKQLIAKFDLHEASLLSDEKRQLLGVLYNTIPERSKKVIELFVFGNQDTHEISEILGVPEEVIERIFFKVKERFKLV</sequence>
<reference evidence="1" key="1">
    <citation type="submission" date="2019-07" db="EMBL/GenBank/DDBJ databases">
        <authorList>
            <person name="De-Chao Zhang Q."/>
        </authorList>
    </citation>
    <scope>NUCLEOTIDE SEQUENCE</scope>
    <source>
        <strain evidence="1">TP-CH-4</strain>
    </source>
</reference>
<dbReference type="EMBL" id="VIKU02000002">
    <property type="protein sequence ID" value="NHF59739.1"/>
    <property type="molecule type" value="Genomic_DNA"/>
</dbReference>
<dbReference type="Proteomes" id="UP000707206">
    <property type="component" value="Unassembled WGS sequence"/>
</dbReference>
<keyword evidence="2" id="KW-1185">Reference proteome</keyword>
<name>A0A967ATI4_9FLAO</name>
<accession>A0A967ATI4</accession>
<dbReference type="InterPro" id="IPR013324">
    <property type="entry name" value="RNA_pol_sigma_r3/r4-like"/>
</dbReference>
<gene>
    <name evidence="1" type="ORF">FK220_010325</name>
</gene>
<evidence type="ECO:0000313" key="1">
    <source>
        <dbReference type="EMBL" id="NHF59739.1"/>
    </source>
</evidence>
<reference evidence="1" key="2">
    <citation type="submission" date="2020-03" db="EMBL/GenBank/DDBJ databases">
        <title>Flavobacteriaceae bacterium strain TP-CH-4, a member of the family Flavobacteriaceae isolated from a deep-sea seamount.</title>
        <authorList>
            <person name="Zhang D.-C."/>
        </authorList>
    </citation>
    <scope>NUCLEOTIDE SEQUENCE</scope>
    <source>
        <strain evidence="1">TP-CH-4</strain>
    </source>
</reference>
<evidence type="ECO:0000313" key="2">
    <source>
        <dbReference type="Proteomes" id="UP000707206"/>
    </source>
</evidence>
<organism evidence="1 2">
    <name type="scientific">Pelagihabitans pacificus</name>
    <dbReference type="NCBI Taxonomy" id="2696054"/>
    <lineage>
        <taxon>Bacteria</taxon>
        <taxon>Pseudomonadati</taxon>
        <taxon>Bacteroidota</taxon>
        <taxon>Flavobacteriia</taxon>
        <taxon>Flavobacteriales</taxon>
        <taxon>Flavobacteriaceae</taxon>
        <taxon>Pelagihabitans</taxon>
    </lineage>
</organism>
<protein>
    <submittedName>
        <fullName evidence="1">Sigma-70 family RNA polymerase sigma factor</fullName>
    </submittedName>
</protein>
<comment type="caution">
    <text evidence="1">The sequence shown here is derived from an EMBL/GenBank/DDBJ whole genome shotgun (WGS) entry which is preliminary data.</text>
</comment>